<dbReference type="EMBL" id="CM042883">
    <property type="protein sequence ID" value="KAI4371968.1"/>
    <property type="molecule type" value="Genomic_DNA"/>
</dbReference>
<sequence length="168" mass="18068">MTAIPVANSSFTTTEAMVEGLSKHRQQPVMASSLYPSTTDRLRYSPVSTRAADPALTPAATDALTATAKGSFPNTLLATKVQRREQCGRRFPSQPRHAGGNSNPSILSQDDPKKIPAFKAVEFVESGIVVSFGTGTTARHAVDHISQLLRQGKLRDIVGIPTSWVTHE</sequence>
<reference evidence="2" key="1">
    <citation type="journal article" date="2023" name="Front. Plant Sci.">
        <title>Chromosomal-level genome assembly of Melastoma candidum provides insights into trichome evolution.</title>
        <authorList>
            <person name="Zhong Y."/>
            <person name="Wu W."/>
            <person name="Sun C."/>
            <person name="Zou P."/>
            <person name="Liu Y."/>
            <person name="Dai S."/>
            <person name="Zhou R."/>
        </authorList>
    </citation>
    <scope>NUCLEOTIDE SEQUENCE [LARGE SCALE GENOMIC DNA]</scope>
</reference>
<comment type="caution">
    <text evidence="1">The sequence shown here is derived from an EMBL/GenBank/DDBJ whole genome shotgun (WGS) entry which is preliminary data.</text>
</comment>
<evidence type="ECO:0000313" key="1">
    <source>
        <dbReference type="EMBL" id="KAI4371968.1"/>
    </source>
</evidence>
<keyword evidence="2" id="KW-1185">Reference proteome</keyword>
<name>A0ACB9QZ93_9MYRT</name>
<accession>A0ACB9QZ93</accession>
<evidence type="ECO:0000313" key="2">
    <source>
        <dbReference type="Proteomes" id="UP001057402"/>
    </source>
</evidence>
<proteinExistence type="predicted"/>
<protein>
    <submittedName>
        <fullName evidence="1">Uncharacterized protein</fullName>
    </submittedName>
</protein>
<organism evidence="1 2">
    <name type="scientific">Melastoma candidum</name>
    <dbReference type="NCBI Taxonomy" id="119954"/>
    <lineage>
        <taxon>Eukaryota</taxon>
        <taxon>Viridiplantae</taxon>
        <taxon>Streptophyta</taxon>
        <taxon>Embryophyta</taxon>
        <taxon>Tracheophyta</taxon>
        <taxon>Spermatophyta</taxon>
        <taxon>Magnoliopsida</taxon>
        <taxon>eudicotyledons</taxon>
        <taxon>Gunneridae</taxon>
        <taxon>Pentapetalae</taxon>
        <taxon>rosids</taxon>
        <taxon>malvids</taxon>
        <taxon>Myrtales</taxon>
        <taxon>Melastomataceae</taxon>
        <taxon>Melastomatoideae</taxon>
        <taxon>Melastomateae</taxon>
        <taxon>Melastoma</taxon>
    </lineage>
</organism>
<gene>
    <name evidence="1" type="ORF">MLD38_010256</name>
</gene>
<dbReference type="Proteomes" id="UP001057402">
    <property type="component" value="Chromosome 4"/>
</dbReference>